<dbReference type="Proteomes" id="UP000886998">
    <property type="component" value="Unassembled WGS sequence"/>
</dbReference>
<protein>
    <submittedName>
        <fullName evidence="2">Uncharacterized protein</fullName>
    </submittedName>
</protein>
<keyword evidence="3" id="KW-1185">Reference proteome</keyword>
<accession>A0A8X6YAI6</accession>
<feature type="chain" id="PRO_5036481905" evidence="1">
    <location>
        <begin position="26"/>
        <end position="109"/>
    </location>
</feature>
<proteinExistence type="predicted"/>
<sequence>MTTSLSFFLLASVLVLLSTVANCRSQEDEHQDDRPEVPGPDISLKMRQLKDESVMSIILRETETVDPPVVTTPKHIPEHLMNLLLEKKVEEFALGEEEYLIVYPLNGPI</sequence>
<dbReference type="EMBL" id="BMAV01016799">
    <property type="protein sequence ID" value="GFY67869.1"/>
    <property type="molecule type" value="Genomic_DNA"/>
</dbReference>
<comment type="caution">
    <text evidence="2">The sequence shown here is derived from an EMBL/GenBank/DDBJ whole genome shotgun (WGS) entry which is preliminary data.</text>
</comment>
<organism evidence="2 3">
    <name type="scientific">Trichonephila inaurata madagascariensis</name>
    <dbReference type="NCBI Taxonomy" id="2747483"/>
    <lineage>
        <taxon>Eukaryota</taxon>
        <taxon>Metazoa</taxon>
        <taxon>Ecdysozoa</taxon>
        <taxon>Arthropoda</taxon>
        <taxon>Chelicerata</taxon>
        <taxon>Arachnida</taxon>
        <taxon>Araneae</taxon>
        <taxon>Araneomorphae</taxon>
        <taxon>Entelegynae</taxon>
        <taxon>Araneoidea</taxon>
        <taxon>Nephilidae</taxon>
        <taxon>Trichonephila</taxon>
        <taxon>Trichonephila inaurata</taxon>
    </lineage>
</organism>
<name>A0A8X6YAI6_9ARAC</name>
<keyword evidence="1" id="KW-0732">Signal</keyword>
<feature type="signal peptide" evidence="1">
    <location>
        <begin position="1"/>
        <end position="25"/>
    </location>
</feature>
<evidence type="ECO:0000313" key="3">
    <source>
        <dbReference type="Proteomes" id="UP000886998"/>
    </source>
</evidence>
<reference evidence="2" key="1">
    <citation type="submission" date="2020-08" db="EMBL/GenBank/DDBJ databases">
        <title>Multicomponent nature underlies the extraordinary mechanical properties of spider dragline silk.</title>
        <authorList>
            <person name="Kono N."/>
            <person name="Nakamura H."/>
            <person name="Mori M."/>
            <person name="Yoshida Y."/>
            <person name="Ohtoshi R."/>
            <person name="Malay A.D."/>
            <person name="Moran D.A.P."/>
            <person name="Tomita M."/>
            <person name="Numata K."/>
            <person name="Arakawa K."/>
        </authorList>
    </citation>
    <scope>NUCLEOTIDE SEQUENCE</scope>
</reference>
<evidence type="ECO:0000313" key="2">
    <source>
        <dbReference type="EMBL" id="GFY67869.1"/>
    </source>
</evidence>
<gene>
    <name evidence="2" type="ORF">TNIN_255551</name>
</gene>
<evidence type="ECO:0000256" key="1">
    <source>
        <dbReference type="SAM" id="SignalP"/>
    </source>
</evidence>
<dbReference type="AlphaFoldDB" id="A0A8X6YAI6"/>
<dbReference type="OrthoDB" id="10535008at2759"/>